<evidence type="ECO:0008006" key="3">
    <source>
        <dbReference type="Google" id="ProtNLM"/>
    </source>
</evidence>
<name>A0A0G2ANN2_9BACT</name>
<reference evidence="1 2" key="1">
    <citation type="journal article" date="2015" name="Nature">
        <title>rRNA introns, odd ribosomes, and small enigmatic genomes across a large radiation of phyla.</title>
        <authorList>
            <person name="Brown C.T."/>
            <person name="Hug L.A."/>
            <person name="Thomas B.C."/>
            <person name="Sharon I."/>
            <person name="Castelle C.J."/>
            <person name="Singh A."/>
            <person name="Wilkins M.J."/>
            <person name="Williams K.H."/>
            <person name="Banfield J.F."/>
        </authorList>
    </citation>
    <scope>NUCLEOTIDE SEQUENCE [LARGE SCALE GENOMIC DNA]</scope>
</reference>
<dbReference type="InterPro" id="IPR035985">
    <property type="entry name" value="Ubiquitin-activating_enz"/>
</dbReference>
<proteinExistence type="predicted"/>
<sequence>MIPHPRLTRKPFVVPAKIAHERSLVAYRADGAAVVTFEDGQALVIPRERQYDLIPATLFGLNERLTLSATSPVIDETGRTLREAFNDEWERYNEILATAVGPVHDYGYYAVYGARGELVRYAPPEWHRLVAVASSSTLLGDPEGKLNWQEVRRVFETTVVAVAGASVGSTVAHNAIMDMRPRALKIADKSVYKMENMNRVRIGYADMVLPRSEVKHEFDPGLRNKALAVAEQVYAIDPYIDIFVYAEGISAGTVGTFFAGGEGEPPADVLVEEVDDPRIKLLLREEARRRRLPVVMVTDAGSAVQLDILRYDLEAGLPLTYGTSDEELYARMEAVYDNPGNREIFFNFVEALVGADYRQGEMAGILAGKREVPTSTIIPQLGSTAAMAGAVAAEAVARLRLGASYPPRVYINKANFKVSVYQ</sequence>
<evidence type="ECO:0000313" key="1">
    <source>
        <dbReference type="EMBL" id="KKW42957.1"/>
    </source>
</evidence>
<dbReference type="Proteomes" id="UP000033870">
    <property type="component" value="Unassembled WGS sequence"/>
</dbReference>
<dbReference type="Gene3D" id="3.40.50.720">
    <property type="entry name" value="NAD(P)-binding Rossmann-like Domain"/>
    <property type="match status" value="1"/>
</dbReference>
<dbReference type="AlphaFoldDB" id="A0A0G2ANN2"/>
<gene>
    <name evidence="1" type="ORF">UY92_C0002G0074</name>
</gene>
<dbReference type="STRING" id="1619044.UY92_C0002G0074"/>
<organism evidence="1 2">
    <name type="scientific">Candidatus Magasanikbacteria bacterium GW2011_GWA2_56_11</name>
    <dbReference type="NCBI Taxonomy" id="1619044"/>
    <lineage>
        <taxon>Bacteria</taxon>
        <taxon>Candidatus Magasanikiibacteriota</taxon>
    </lineage>
</organism>
<evidence type="ECO:0000313" key="2">
    <source>
        <dbReference type="Proteomes" id="UP000033870"/>
    </source>
</evidence>
<dbReference type="GO" id="GO:0008641">
    <property type="term" value="F:ubiquitin-like modifier activating enzyme activity"/>
    <property type="evidence" value="ECO:0007669"/>
    <property type="project" value="InterPro"/>
</dbReference>
<accession>A0A0G2ANN2</accession>
<dbReference type="EMBL" id="LCRX01000002">
    <property type="protein sequence ID" value="KKW42957.1"/>
    <property type="molecule type" value="Genomic_DNA"/>
</dbReference>
<protein>
    <recommendedName>
        <fullName evidence="3">UBA/THIF-type NAD/FAD binding protein</fullName>
    </recommendedName>
</protein>
<dbReference type="SUPFAM" id="SSF69572">
    <property type="entry name" value="Activating enzymes of the ubiquitin-like proteins"/>
    <property type="match status" value="1"/>
</dbReference>
<comment type="caution">
    <text evidence="1">The sequence shown here is derived from an EMBL/GenBank/DDBJ whole genome shotgun (WGS) entry which is preliminary data.</text>
</comment>